<dbReference type="GO" id="GO:0008420">
    <property type="term" value="F:RNA polymerase II CTD heptapeptide repeat phosphatase activity"/>
    <property type="evidence" value="ECO:0007669"/>
    <property type="project" value="UniProtKB-UniRule"/>
</dbReference>
<proteinExistence type="predicted"/>
<accession>A0ABD3IQ86</accession>
<dbReference type="CDD" id="cd07521">
    <property type="entry name" value="HAD_FCP1-like"/>
    <property type="match status" value="1"/>
</dbReference>
<evidence type="ECO:0000256" key="6">
    <source>
        <dbReference type="RuleBase" id="RU366066"/>
    </source>
</evidence>
<comment type="subcellular location">
    <subcellularLocation>
        <location evidence="1 6">Nucleus</location>
    </subcellularLocation>
</comment>
<evidence type="ECO:0000259" key="9">
    <source>
        <dbReference type="PROSITE" id="PS50969"/>
    </source>
</evidence>
<evidence type="ECO:0000313" key="11">
    <source>
        <dbReference type="Proteomes" id="UP001634007"/>
    </source>
</evidence>
<dbReference type="InterPro" id="IPR036412">
    <property type="entry name" value="HAD-like_sf"/>
</dbReference>
<name>A0ABD3IQ86_EUCGL</name>
<keyword evidence="3 6" id="KW-0539">Nucleus</keyword>
<dbReference type="SUPFAM" id="SSF56784">
    <property type="entry name" value="HAD-like"/>
    <property type="match status" value="1"/>
</dbReference>
<dbReference type="CDD" id="cd17729">
    <property type="entry name" value="BRCT_CTDP1"/>
    <property type="match status" value="1"/>
</dbReference>
<evidence type="ECO:0000256" key="4">
    <source>
        <dbReference type="ARBA" id="ARBA00047761"/>
    </source>
</evidence>
<comment type="caution">
    <text evidence="10">The sequence shown here is derived from an EMBL/GenBank/DDBJ whole genome shotgun (WGS) entry which is preliminary data.</text>
</comment>
<evidence type="ECO:0000259" key="8">
    <source>
        <dbReference type="PROSITE" id="PS50172"/>
    </source>
</evidence>
<evidence type="ECO:0000256" key="3">
    <source>
        <dbReference type="ARBA" id="ARBA00023242"/>
    </source>
</evidence>
<dbReference type="Pfam" id="PF00533">
    <property type="entry name" value="BRCT"/>
    <property type="match status" value="1"/>
</dbReference>
<dbReference type="AlphaFoldDB" id="A0ABD3IQ86"/>
<comment type="function">
    <text evidence="6">This promotes the activity of RNA polymerase II.</text>
</comment>
<dbReference type="SMART" id="SM00292">
    <property type="entry name" value="BRCT"/>
    <property type="match status" value="1"/>
</dbReference>
<evidence type="ECO:0000256" key="1">
    <source>
        <dbReference type="ARBA" id="ARBA00004123"/>
    </source>
</evidence>
<comment type="catalytic activity">
    <reaction evidence="5 6">
        <text>O-phospho-L-threonyl-[protein] + H2O = L-threonyl-[protein] + phosphate</text>
        <dbReference type="Rhea" id="RHEA:47004"/>
        <dbReference type="Rhea" id="RHEA-COMP:11060"/>
        <dbReference type="Rhea" id="RHEA-COMP:11605"/>
        <dbReference type="ChEBI" id="CHEBI:15377"/>
        <dbReference type="ChEBI" id="CHEBI:30013"/>
        <dbReference type="ChEBI" id="CHEBI:43474"/>
        <dbReference type="ChEBI" id="CHEBI:61977"/>
        <dbReference type="EC" id="3.1.3.16"/>
    </reaction>
</comment>
<dbReference type="PANTHER" id="PTHR23081">
    <property type="entry name" value="RNA POLYMERASE II CTD PHOSPHATASE"/>
    <property type="match status" value="1"/>
</dbReference>
<dbReference type="NCBIfam" id="TIGR02250">
    <property type="entry name" value="FCP1_euk"/>
    <property type="match status" value="1"/>
</dbReference>
<dbReference type="InterPro" id="IPR011947">
    <property type="entry name" value="FCP1_euk"/>
</dbReference>
<feature type="domain" description="FCP1 homology" evidence="9">
    <location>
        <begin position="119"/>
        <end position="289"/>
    </location>
</feature>
<gene>
    <name evidence="10" type="ORF">ACJRO7_008137</name>
</gene>
<comment type="catalytic activity">
    <reaction evidence="4 6">
        <text>O-phospho-L-seryl-[protein] + H2O = L-seryl-[protein] + phosphate</text>
        <dbReference type="Rhea" id="RHEA:20629"/>
        <dbReference type="Rhea" id="RHEA-COMP:9863"/>
        <dbReference type="Rhea" id="RHEA-COMP:11604"/>
        <dbReference type="ChEBI" id="CHEBI:15377"/>
        <dbReference type="ChEBI" id="CHEBI:29999"/>
        <dbReference type="ChEBI" id="CHEBI:43474"/>
        <dbReference type="ChEBI" id="CHEBI:83421"/>
        <dbReference type="EC" id="3.1.3.16"/>
    </reaction>
</comment>
<dbReference type="SUPFAM" id="SSF52113">
    <property type="entry name" value="BRCT domain"/>
    <property type="match status" value="1"/>
</dbReference>
<feature type="domain" description="BRCT" evidence="8">
    <location>
        <begin position="335"/>
        <end position="425"/>
    </location>
</feature>
<dbReference type="Proteomes" id="UP001634007">
    <property type="component" value="Unassembled WGS sequence"/>
</dbReference>
<organism evidence="10 11">
    <name type="scientific">Eucalyptus globulus</name>
    <name type="common">Tasmanian blue gum</name>
    <dbReference type="NCBI Taxonomy" id="34317"/>
    <lineage>
        <taxon>Eukaryota</taxon>
        <taxon>Viridiplantae</taxon>
        <taxon>Streptophyta</taxon>
        <taxon>Embryophyta</taxon>
        <taxon>Tracheophyta</taxon>
        <taxon>Spermatophyta</taxon>
        <taxon>Magnoliopsida</taxon>
        <taxon>eudicotyledons</taxon>
        <taxon>Gunneridae</taxon>
        <taxon>Pentapetalae</taxon>
        <taxon>rosids</taxon>
        <taxon>malvids</taxon>
        <taxon>Myrtales</taxon>
        <taxon>Myrtaceae</taxon>
        <taxon>Myrtoideae</taxon>
        <taxon>Eucalypteae</taxon>
        <taxon>Eucalyptus</taxon>
    </lineage>
</organism>
<evidence type="ECO:0000256" key="5">
    <source>
        <dbReference type="ARBA" id="ARBA00048336"/>
    </source>
</evidence>
<dbReference type="InterPro" id="IPR001357">
    <property type="entry name" value="BRCT_dom"/>
</dbReference>
<protein>
    <recommendedName>
        <fullName evidence="6">RNA polymerase II C-terminal domain phosphatase-like</fullName>
        <ecNumber evidence="6">3.1.3.16</ecNumber>
    </recommendedName>
</protein>
<feature type="compositionally biased region" description="Low complexity" evidence="7">
    <location>
        <begin position="52"/>
        <end position="67"/>
    </location>
</feature>
<dbReference type="InterPro" id="IPR004274">
    <property type="entry name" value="FCP1_dom"/>
</dbReference>
<feature type="region of interest" description="Disordered" evidence="7">
    <location>
        <begin position="1"/>
        <end position="22"/>
    </location>
</feature>
<dbReference type="EMBL" id="JBJKBG010000011">
    <property type="protein sequence ID" value="KAL3716491.1"/>
    <property type="molecule type" value="Genomic_DNA"/>
</dbReference>
<reference evidence="10 11" key="1">
    <citation type="submission" date="2024-11" db="EMBL/GenBank/DDBJ databases">
        <title>Chromosome-level genome assembly of Eucalyptus globulus Labill. provides insights into its genome evolution.</title>
        <authorList>
            <person name="Li X."/>
        </authorList>
    </citation>
    <scope>NUCLEOTIDE SEQUENCE [LARGE SCALE GENOMIC DNA]</scope>
    <source>
        <strain evidence="10">CL2024</strain>
        <tissue evidence="10">Fresh tender leaves</tissue>
    </source>
</reference>
<dbReference type="Gene3D" id="3.40.50.10190">
    <property type="entry name" value="BRCT domain"/>
    <property type="match status" value="1"/>
</dbReference>
<dbReference type="PROSITE" id="PS50969">
    <property type="entry name" value="FCP1"/>
    <property type="match status" value="1"/>
</dbReference>
<keyword evidence="2 6" id="KW-0378">Hydrolase</keyword>
<dbReference type="GO" id="GO:0005634">
    <property type="term" value="C:nucleus"/>
    <property type="evidence" value="ECO:0007669"/>
    <property type="project" value="UniProtKB-SubCell"/>
</dbReference>
<dbReference type="Pfam" id="PF03031">
    <property type="entry name" value="NIF"/>
    <property type="match status" value="1"/>
</dbReference>
<dbReference type="PROSITE" id="PS50172">
    <property type="entry name" value="BRCT"/>
    <property type="match status" value="1"/>
</dbReference>
<dbReference type="Gene3D" id="3.40.50.1000">
    <property type="entry name" value="HAD superfamily/HAD-like"/>
    <property type="match status" value="1"/>
</dbReference>
<evidence type="ECO:0000313" key="10">
    <source>
        <dbReference type="EMBL" id="KAL3716491.1"/>
    </source>
</evidence>
<evidence type="ECO:0000256" key="7">
    <source>
        <dbReference type="SAM" id="MobiDB-lite"/>
    </source>
</evidence>
<evidence type="ECO:0000256" key="2">
    <source>
        <dbReference type="ARBA" id="ARBA00022801"/>
    </source>
</evidence>
<dbReference type="EC" id="3.1.3.16" evidence="6"/>
<dbReference type="InterPro" id="IPR039189">
    <property type="entry name" value="Fcp1"/>
</dbReference>
<dbReference type="SMART" id="SM00577">
    <property type="entry name" value="CPDc"/>
    <property type="match status" value="1"/>
</dbReference>
<sequence length="429" mass="46394">MKTDHSSGDHPPMSSSVTRSVSSYLKQKLHSIHSHLGGGGGGGGRKLDEEPAPSGSGQGSKPGSSAATGCSHATVLEGSCADCGKTLGGRYGGDFGYLVEGLRLSAAEVAGYRNSWNLAATKKLCLVLDLDNTLVDSILASHLAPEEQCPLDAADAPLNGTLFVLQNLPLVTKLRPFALEFLRQAGDMFEMYVYTMGNREYASTVARLLDPAGAYFGSRVISREFSTSSTYKSLDLVLAPESAVLILDDTEEVWPDHRRNLIPVPGYKYFDFESDPDEGVDWKSYAQTKVDEAEDGGVLSSILGALKDVHREFFDPQYGADNWDKRDVRKVLAGVRSRVLKGCVLAFSKIVASGSESGRLRAAAEELGAKCKAGLGSSVTHVVALDGGEESSRWAKREGKKLVSPDWLWAAYYHWRRRPEDEFSVSSES</sequence>
<dbReference type="InterPro" id="IPR036420">
    <property type="entry name" value="BRCT_dom_sf"/>
</dbReference>
<dbReference type="PANTHER" id="PTHR23081:SF36">
    <property type="entry name" value="RNA POLYMERASE II SUBUNIT A C-TERMINAL DOMAIN PHOSPHATASE"/>
    <property type="match status" value="1"/>
</dbReference>
<dbReference type="InterPro" id="IPR023214">
    <property type="entry name" value="HAD_sf"/>
</dbReference>
<keyword evidence="11" id="KW-1185">Reference proteome</keyword>
<feature type="region of interest" description="Disordered" evidence="7">
    <location>
        <begin position="35"/>
        <end position="68"/>
    </location>
</feature>